<evidence type="ECO:0000313" key="3">
    <source>
        <dbReference type="Proteomes" id="UP000053268"/>
    </source>
</evidence>
<evidence type="ECO:0000313" key="2">
    <source>
        <dbReference type="EMBL" id="KPJ02428.1"/>
    </source>
</evidence>
<keyword evidence="3" id="KW-1185">Reference proteome</keyword>
<accession>A0A194QA72</accession>
<gene>
    <name evidence="2" type="ORF">RR46_08225</name>
</gene>
<reference evidence="2 3" key="1">
    <citation type="journal article" date="2015" name="Nat. Commun.">
        <title>Outbred genome sequencing and CRISPR/Cas9 gene editing in butterflies.</title>
        <authorList>
            <person name="Li X."/>
            <person name="Fan D."/>
            <person name="Zhang W."/>
            <person name="Liu G."/>
            <person name="Zhang L."/>
            <person name="Zhao L."/>
            <person name="Fang X."/>
            <person name="Chen L."/>
            <person name="Dong Y."/>
            <person name="Chen Y."/>
            <person name="Ding Y."/>
            <person name="Zhao R."/>
            <person name="Feng M."/>
            <person name="Zhu Y."/>
            <person name="Feng Y."/>
            <person name="Jiang X."/>
            <person name="Zhu D."/>
            <person name="Xiang H."/>
            <person name="Feng X."/>
            <person name="Li S."/>
            <person name="Wang J."/>
            <person name="Zhang G."/>
            <person name="Kronforst M.R."/>
            <person name="Wang W."/>
        </authorList>
    </citation>
    <scope>NUCLEOTIDE SEQUENCE [LARGE SCALE GENOMIC DNA]</scope>
    <source>
        <strain evidence="2">Ya'a_city_454_Px</strain>
        <tissue evidence="2">Whole body</tissue>
    </source>
</reference>
<organism evidence="2 3">
    <name type="scientific">Papilio xuthus</name>
    <name type="common">Asian swallowtail butterfly</name>
    <dbReference type="NCBI Taxonomy" id="66420"/>
    <lineage>
        <taxon>Eukaryota</taxon>
        <taxon>Metazoa</taxon>
        <taxon>Ecdysozoa</taxon>
        <taxon>Arthropoda</taxon>
        <taxon>Hexapoda</taxon>
        <taxon>Insecta</taxon>
        <taxon>Pterygota</taxon>
        <taxon>Neoptera</taxon>
        <taxon>Endopterygota</taxon>
        <taxon>Lepidoptera</taxon>
        <taxon>Glossata</taxon>
        <taxon>Ditrysia</taxon>
        <taxon>Papilionoidea</taxon>
        <taxon>Papilionidae</taxon>
        <taxon>Papilioninae</taxon>
        <taxon>Papilio</taxon>
    </lineage>
</organism>
<dbReference type="AlphaFoldDB" id="A0A194QA72"/>
<evidence type="ECO:0000256" key="1">
    <source>
        <dbReference type="SAM" id="MobiDB-lite"/>
    </source>
</evidence>
<dbReference type="Proteomes" id="UP000053268">
    <property type="component" value="Unassembled WGS sequence"/>
</dbReference>
<protein>
    <submittedName>
        <fullName evidence="2">Uncharacterized protein</fullName>
    </submittedName>
</protein>
<feature type="region of interest" description="Disordered" evidence="1">
    <location>
        <begin position="79"/>
        <end position="99"/>
    </location>
</feature>
<proteinExistence type="predicted"/>
<dbReference type="EMBL" id="KQ459249">
    <property type="protein sequence ID" value="KPJ02428.1"/>
    <property type="molecule type" value="Genomic_DNA"/>
</dbReference>
<sequence>MIISYYSKGATETYLHLLTTLSLLKYNLFFIFNDIKTIFIFNSSICFELQIQTRLSSTCLERILAYFWYTMRRGDQSLEKPTVVGNNYGRRSRGHSPNK</sequence>
<name>A0A194QA72_PAPXU</name>
<feature type="compositionally biased region" description="Basic residues" evidence="1">
    <location>
        <begin position="90"/>
        <end position="99"/>
    </location>
</feature>